<dbReference type="GO" id="GO:0043565">
    <property type="term" value="F:sequence-specific DNA binding"/>
    <property type="evidence" value="ECO:0007669"/>
    <property type="project" value="InterPro"/>
</dbReference>
<dbReference type="GO" id="GO:0005829">
    <property type="term" value="C:cytosol"/>
    <property type="evidence" value="ECO:0007669"/>
    <property type="project" value="TreeGrafter"/>
</dbReference>
<reference evidence="5 6" key="1">
    <citation type="journal article" date="2016" name="J. Biotechnol.">
        <title>First complete genome sequence of a species in the genus Microterricola, an extremophilic cold active enzyme producing bacterial strain ERGS5:02 isolated from Sikkim Himalaya.</title>
        <authorList>
            <person name="Himanshu"/>
            <person name="Swarnkar M.K."/>
            <person name="Singh D."/>
            <person name="Kumar R."/>
        </authorList>
    </citation>
    <scope>NUCLEOTIDE SEQUENCE [LARGE SCALE GENOMIC DNA]</scope>
    <source>
        <strain evidence="5 6">ERGS5:02</strain>
    </source>
</reference>
<dbReference type="OrthoDB" id="4411089at2"/>
<keyword evidence="3" id="KW-0804">Transcription</keyword>
<protein>
    <submittedName>
        <fullName evidence="5">AsnC family transcriptional regulator</fullName>
    </submittedName>
</protein>
<dbReference type="InterPro" id="IPR011008">
    <property type="entry name" value="Dimeric_a/b-barrel"/>
</dbReference>
<accession>A0A109QXQ6</accession>
<dbReference type="EMBL" id="CP014145">
    <property type="protein sequence ID" value="AMB60019.1"/>
    <property type="molecule type" value="Genomic_DNA"/>
</dbReference>
<dbReference type="InterPro" id="IPR019888">
    <property type="entry name" value="Tscrpt_reg_AsnC-like"/>
</dbReference>
<dbReference type="InterPro" id="IPR036388">
    <property type="entry name" value="WH-like_DNA-bd_sf"/>
</dbReference>
<evidence type="ECO:0000259" key="4">
    <source>
        <dbReference type="PROSITE" id="PS50956"/>
    </source>
</evidence>
<keyword evidence="2" id="KW-0238">DNA-binding</keyword>
<dbReference type="AlphaFoldDB" id="A0A109QXQ6"/>
<evidence type="ECO:0000313" key="6">
    <source>
        <dbReference type="Proteomes" id="UP000058305"/>
    </source>
</evidence>
<dbReference type="PROSITE" id="PS50956">
    <property type="entry name" value="HTH_ASNC_2"/>
    <property type="match status" value="1"/>
</dbReference>
<keyword evidence="1" id="KW-0805">Transcription regulation</keyword>
<reference evidence="6" key="2">
    <citation type="submission" date="2016-01" db="EMBL/GenBank/DDBJ databases">
        <title>First complete genome sequence of a species in the genus Microterricola, an extremophilic cold active enzyme producing strain ERGS5:02 isolated from Sikkim Himalaya.</title>
        <authorList>
            <person name="Kumar R."/>
            <person name="Singh D."/>
            <person name="Swarnkar M.K."/>
        </authorList>
    </citation>
    <scope>NUCLEOTIDE SEQUENCE [LARGE SCALE GENOMIC DNA]</scope>
    <source>
        <strain evidence="6">ERGS5:02</strain>
    </source>
</reference>
<dbReference type="SUPFAM" id="SSF54909">
    <property type="entry name" value="Dimeric alpha+beta barrel"/>
    <property type="match status" value="1"/>
</dbReference>
<name>A0A109QXQ6_9MICO</name>
<evidence type="ECO:0000313" key="5">
    <source>
        <dbReference type="EMBL" id="AMB60019.1"/>
    </source>
</evidence>
<feature type="domain" description="HTH asnC-type" evidence="4">
    <location>
        <begin position="20"/>
        <end position="81"/>
    </location>
</feature>
<sequence length="165" mass="17905">MTNNSDSAAHAAAEANFVRLDEVDQVILRCLQHDARMPNTAIAEAAGIAPSTCLARIRVLRERGVIRGFHADIDPAALGRGLQALISVRLHSHARPQLNAFSQYLTSLGAVEGVFFVTGDRDFLVHVAVRDSEALRTLVADTLSVRPEVAGTSTSVIFEYRASRR</sequence>
<dbReference type="GO" id="GO:0043200">
    <property type="term" value="P:response to amino acid"/>
    <property type="evidence" value="ECO:0007669"/>
    <property type="project" value="TreeGrafter"/>
</dbReference>
<dbReference type="KEGG" id="mvd:AWU67_15425"/>
<dbReference type="SMART" id="SM00344">
    <property type="entry name" value="HTH_ASNC"/>
    <property type="match status" value="1"/>
</dbReference>
<dbReference type="PANTHER" id="PTHR30154:SF54">
    <property type="entry name" value="POSSIBLE TRANSCRIPTIONAL REGULATORY PROTEIN (PROBABLY LRP_ASNC-FAMILY)"/>
    <property type="match status" value="1"/>
</dbReference>
<dbReference type="Pfam" id="PF01037">
    <property type="entry name" value="AsnC_trans_reg"/>
    <property type="match status" value="1"/>
</dbReference>
<dbReference type="RefSeq" id="WP_067231096.1">
    <property type="nucleotide sequence ID" value="NZ_CP014145.1"/>
</dbReference>
<dbReference type="Pfam" id="PF13404">
    <property type="entry name" value="HTH_AsnC-type"/>
    <property type="match status" value="1"/>
</dbReference>
<dbReference type="Gene3D" id="3.30.70.920">
    <property type="match status" value="1"/>
</dbReference>
<dbReference type="PANTHER" id="PTHR30154">
    <property type="entry name" value="LEUCINE-RESPONSIVE REGULATORY PROTEIN"/>
    <property type="match status" value="1"/>
</dbReference>
<evidence type="ECO:0000256" key="2">
    <source>
        <dbReference type="ARBA" id="ARBA00023125"/>
    </source>
</evidence>
<keyword evidence="6" id="KW-1185">Reference proteome</keyword>
<dbReference type="InterPro" id="IPR036390">
    <property type="entry name" value="WH_DNA-bd_sf"/>
</dbReference>
<dbReference type="PRINTS" id="PR00033">
    <property type="entry name" value="HTHASNC"/>
</dbReference>
<dbReference type="Gene3D" id="1.10.10.10">
    <property type="entry name" value="Winged helix-like DNA-binding domain superfamily/Winged helix DNA-binding domain"/>
    <property type="match status" value="1"/>
</dbReference>
<organism evidence="5 6">
    <name type="scientific">Microterricola viridarii</name>
    <dbReference type="NCBI Taxonomy" id="412690"/>
    <lineage>
        <taxon>Bacteria</taxon>
        <taxon>Bacillati</taxon>
        <taxon>Actinomycetota</taxon>
        <taxon>Actinomycetes</taxon>
        <taxon>Micrococcales</taxon>
        <taxon>Microbacteriaceae</taxon>
        <taxon>Microterricola</taxon>
    </lineage>
</organism>
<evidence type="ECO:0000256" key="3">
    <source>
        <dbReference type="ARBA" id="ARBA00023163"/>
    </source>
</evidence>
<gene>
    <name evidence="5" type="ORF">AWU67_15425</name>
</gene>
<proteinExistence type="predicted"/>
<evidence type="ECO:0000256" key="1">
    <source>
        <dbReference type="ARBA" id="ARBA00023015"/>
    </source>
</evidence>
<dbReference type="SUPFAM" id="SSF46785">
    <property type="entry name" value="Winged helix' DNA-binding domain"/>
    <property type="match status" value="1"/>
</dbReference>
<dbReference type="Proteomes" id="UP000058305">
    <property type="component" value="Chromosome"/>
</dbReference>
<dbReference type="InterPro" id="IPR019887">
    <property type="entry name" value="Tscrpt_reg_AsnC/Lrp_C"/>
</dbReference>
<dbReference type="InterPro" id="IPR000485">
    <property type="entry name" value="AsnC-type_HTH_dom"/>
</dbReference>